<dbReference type="AlphaFoldDB" id="A0A4V1C8X0"/>
<dbReference type="EMBL" id="CP032096">
    <property type="protein sequence ID" value="QBZ83374.1"/>
    <property type="molecule type" value="Genomic_DNA"/>
</dbReference>
<protein>
    <recommendedName>
        <fullName evidence="5">DUF3149 domain-containing protein</fullName>
    </recommendedName>
</protein>
<proteinExistence type="predicted"/>
<evidence type="ECO:0000256" key="1">
    <source>
        <dbReference type="SAM" id="MobiDB-lite"/>
    </source>
</evidence>
<reference evidence="3 4" key="1">
    <citation type="submission" date="2018-08" db="EMBL/GenBank/DDBJ databases">
        <title>Horizontal acquisition of hydrogen conversion ability and other habitat adaptations in Hydrogenovibrio crunogenus strains.</title>
        <authorList>
            <person name="Gonnella G."/>
            <person name="Adam N."/>
            <person name="Perner M."/>
        </authorList>
    </citation>
    <scope>NUCLEOTIDE SEQUENCE [LARGE SCALE GENOMIC DNA]</scope>
    <source>
        <strain evidence="3 4">SP-41</strain>
    </source>
</reference>
<feature type="region of interest" description="Disordered" evidence="1">
    <location>
        <begin position="42"/>
        <end position="61"/>
    </location>
</feature>
<dbReference type="RefSeq" id="WP_135796002.1">
    <property type="nucleotide sequence ID" value="NZ_CP032096.1"/>
</dbReference>
<evidence type="ECO:0000313" key="3">
    <source>
        <dbReference type="EMBL" id="QBZ83374.1"/>
    </source>
</evidence>
<dbReference type="Proteomes" id="UP000296201">
    <property type="component" value="Chromosome"/>
</dbReference>
<accession>A0A4V1C8X0</accession>
<evidence type="ECO:0000256" key="2">
    <source>
        <dbReference type="SAM" id="Phobius"/>
    </source>
</evidence>
<feature type="transmembrane region" description="Helical" evidence="2">
    <location>
        <begin position="12"/>
        <end position="35"/>
    </location>
</feature>
<keyword evidence="4" id="KW-1185">Reference proteome</keyword>
<evidence type="ECO:0008006" key="5">
    <source>
        <dbReference type="Google" id="ProtNLM"/>
    </source>
</evidence>
<sequence>MQSIGLDDVGSAIIITLGLLFASLTVVGLLMWWLYRVFKNKDTQNNDSPTLKSDQDPQKEP</sequence>
<gene>
    <name evidence="3" type="ORF">GHNINEIG_01428</name>
</gene>
<keyword evidence="2" id="KW-0812">Transmembrane</keyword>
<dbReference type="OrthoDB" id="5612774at2"/>
<organism evidence="3 4">
    <name type="scientific">Hydrogenovibrio crunogenus</name>
    <dbReference type="NCBI Taxonomy" id="39765"/>
    <lineage>
        <taxon>Bacteria</taxon>
        <taxon>Pseudomonadati</taxon>
        <taxon>Pseudomonadota</taxon>
        <taxon>Gammaproteobacteria</taxon>
        <taxon>Thiotrichales</taxon>
        <taxon>Piscirickettsiaceae</taxon>
        <taxon>Hydrogenovibrio</taxon>
    </lineage>
</organism>
<keyword evidence="2" id="KW-1133">Transmembrane helix</keyword>
<name>A0A4V1C8X0_9GAMM</name>
<keyword evidence="2" id="KW-0472">Membrane</keyword>
<evidence type="ECO:0000313" key="4">
    <source>
        <dbReference type="Proteomes" id="UP000296201"/>
    </source>
</evidence>